<proteinExistence type="predicted"/>
<feature type="region of interest" description="Disordered" evidence="1">
    <location>
        <begin position="271"/>
        <end position="326"/>
    </location>
</feature>
<gene>
    <name evidence="2" type="ORF">AALO_G00299170</name>
</gene>
<sequence length="472" mass="52655">MTEMAERNGCKTIYMSAELKQANDSECRGSRDIPIPEVKPHSSHRLNYVQSHDRGLRRSFGSTDLLHNAHPHSHIALASDSADSLEGAVPLHADSSGERRRVDKPQSATNITPVSLDDLELPVAGEGISSYKRVKTGVKSLKDEEEEEEDKWVDASEIRLSPAEGREEEEDEEASPLPIIGQAGKKHQGVTTTEDSTYLQDFRSLPKSLVPSEITHCLHMLEEECRGVEKESESVKWKMEFIHSSMQCVQETLRTLLIRLVEAQSNDHLSRDATSNLFPPPPPPPIYPLHPSNTSEVGADPSHAGPHHAAHTHQHHHLHHHLPQCKAPHPVPSKTCLMDALNPGHCCQGALSADMPSCAQRAKERSATFSAITELRADVERLRVVHLEERREQKEALRVLKDFQRQVEDLISAQRAHQEGSSEPFSDQLQQLKQEVQDVANMTRQAMAVLNKLGVQLDNMDTKSEHSTKCDS</sequence>
<dbReference type="AlphaFoldDB" id="A0AAV6FIQ9"/>
<evidence type="ECO:0000313" key="2">
    <source>
        <dbReference type="EMBL" id="KAG5261027.1"/>
    </source>
</evidence>
<organism evidence="2 3">
    <name type="scientific">Alosa alosa</name>
    <name type="common">allis shad</name>
    <dbReference type="NCBI Taxonomy" id="278164"/>
    <lineage>
        <taxon>Eukaryota</taxon>
        <taxon>Metazoa</taxon>
        <taxon>Chordata</taxon>
        <taxon>Craniata</taxon>
        <taxon>Vertebrata</taxon>
        <taxon>Euteleostomi</taxon>
        <taxon>Actinopterygii</taxon>
        <taxon>Neopterygii</taxon>
        <taxon>Teleostei</taxon>
        <taxon>Clupei</taxon>
        <taxon>Clupeiformes</taxon>
        <taxon>Clupeoidei</taxon>
        <taxon>Clupeidae</taxon>
        <taxon>Alosa</taxon>
    </lineage>
</organism>
<reference evidence="2" key="1">
    <citation type="submission" date="2020-10" db="EMBL/GenBank/DDBJ databases">
        <title>Chromosome-scale genome assembly of the Allis shad, Alosa alosa.</title>
        <authorList>
            <person name="Margot Z."/>
            <person name="Christophe K."/>
            <person name="Cabau C."/>
            <person name="Louis A."/>
            <person name="Berthelot C."/>
            <person name="Parey E."/>
            <person name="Roest Crollius H."/>
            <person name="Montfort J."/>
            <person name="Robinson-Rechavi M."/>
            <person name="Bucao C."/>
            <person name="Bouchez O."/>
            <person name="Gislard M."/>
            <person name="Lluch J."/>
            <person name="Milhes M."/>
            <person name="Lampietro C."/>
            <person name="Lopez Roques C."/>
            <person name="Donnadieu C."/>
            <person name="Braasch I."/>
            <person name="Desvignes T."/>
            <person name="Postlethwait J."/>
            <person name="Bobe J."/>
            <person name="Guiguen Y."/>
        </authorList>
    </citation>
    <scope>NUCLEOTIDE SEQUENCE</scope>
    <source>
        <strain evidence="2">M-15738</strain>
        <tissue evidence="2">Blood</tissue>
    </source>
</reference>
<accession>A0AAV6FIQ9</accession>
<name>A0AAV6FIQ9_9TELE</name>
<keyword evidence="3" id="KW-1185">Reference proteome</keyword>
<feature type="compositionally biased region" description="Basic residues" evidence="1">
    <location>
        <begin position="305"/>
        <end position="323"/>
    </location>
</feature>
<feature type="compositionally biased region" description="Basic and acidic residues" evidence="1">
    <location>
        <begin position="95"/>
        <end position="104"/>
    </location>
</feature>
<comment type="caution">
    <text evidence="2">The sequence shown here is derived from an EMBL/GenBank/DDBJ whole genome shotgun (WGS) entry which is preliminary data.</text>
</comment>
<evidence type="ECO:0000256" key="1">
    <source>
        <dbReference type="SAM" id="MobiDB-lite"/>
    </source>
</evidence>
<feature type="region of interest" description="Disordered" evidence="1">
    <location>
        <begin position="92"/>
        <end position="113"/>
    </location>
</feature>
<feature type="compositionally biased region" description="Pro residues" evidence="1">
    <location>
        <begin position="278"/>
        <end position="288"/>
    </location>
</feature>
<protein>
    <submittedName>
        <fullName evidence="2">Uncharacterized protein</fullName>
    </submittedName>
</protein>
<feature type="region of interest" description="Disordered" evidence="1">
    <location>
        <begin position="137"/>
        <end position="175"/>
    </location>
</feature>
<dbReference type="EMBL" id="JADWDJ010000024">
    <property type="protein sequence ID" value="KAG5261027.1"/>
    <property type="molecule type" value="Genomic_DNA"/>
</dbReference>
<evidence type="ECO:0000313" key="3">
    <source>
        <dbReference type="Proteomes" id="UP000823561"/>
    </source>
</evidence>
<dbReference type="Proteomes" id="UP000823561">
    <property type="component" value="Chromosome 24"/>
</dbReference>